<evidence type="ECO:0000313" key="1">
    <source>
        <dbReference type="EMBL" id="MDG0844848.1"/>
    </source>
</evidence>
<evidence type="ECO:0000313" key="2">
    <source>
        <dbReference type="Proteomes" id="UP001152422"/>
    </source>
</evidence>
<dbReference type="EMBL" id="JAMBQA010000001">
    <property type="protein sequence ID" value="MDG0844848.1"/>
    <property type="molecule type" value="Genomic_DNA"/>
</dbReference>
<comment type="caution">
    <text evidence="1">The sequence shown here is derived from an EMBL/GenBank/DDBJ whole genome shotgun (WGS) entry which is preliminary data.</text>
</comment>
<sequence length="94" mass="10755">MKKCRVIQGSISHHKSLVSTGDYIYLNDDEYSRLNQLVEVVEESDDETPSDKNSVDYESMTVKELQQLAKDNNIEVGRKAKKSDYINALKELES</sequence>
<dbReference type="AlphaFoldDB" id="A0A9X4L1S9"/>
<name>A0A9X4L1S9_9STAP</name>
<accession>A0A9X4L1S9</accession>
<protein>
    <submittedName>
        <fullName evidence="1">Rho termination factor N-terminal domain-containing protein</fullName>
    </submittedName>
</protein>
<dbReference type="Proteomes" id="UP001152422">
    <property type="component" value="Unassembled WGS sequence"/>
</dbReference>
<proteinExistence type="predicted"/>
<organism evidence="1 2">
    <name type="scientific">Staphylococcus equorum</name>
    <dbReference type="NCBI Taxonomy" id="246432"/>
    <lineage>
        <taxon>Bacteria</taxon>
        <taxon>Bacillati</taxon>
        <taxon>Bacillota</taxon>
        <taxon>Bacilli</taxon>
        <taxon>Bacillales</taxon>
        <taxon>Staphylococcaceae</taxon>
        <taxon>Staphylococcus</taxon>
    </lineage>
</organism>
<gene>
    <name evidence="1" type="ORF">M4L89_01145</name>
</gene>
<reference evidence="1" key="1">
    <citation type="submission" date="2022-05" db="EMBL/GenBank/DDBJ databases">
        <title>Comparative genomics of Staphylococcus equorum isolates.</title>
        <authorList>
            <person name="Luelf R.H."/>
        </authorList>
    </citation>
    <scope>NUCLEOTIDE SEQUENCE</scope>
    <source>
        <strain evidence="1">TMW 2.2497</strain>
    </source>
</reference>
<dbReference type="InterPro" id="IPR036361">
    <property type="entry name" value="SAP_dom_sf"/>
</dbReference>
<keyword evidence="2" id="KW-1185">Reference proteome</keyword>
<dbReference type="Gene3D" id="1.10.720.30">
    <property type="entry name" value="SAP domain"/>
    <property type="match status" value="1"/>
</dbReference>
<dbReference type="RefSeq" id="WP_277582752.1">
    <property type="nucleotide sequence ID" value="NZ_JAMBPY010000001.1"/>
</dbReference>